<evidence type="ECO:0000256" key="3">
    <source>
        <dbReference type="ARBA" id="ARBA00022989"/>
    </source>
</evidence>
<evidence type="ECO:0008006" key="8">
    <source>
        <dbReference type="Google" id="ProtNLM"/>
    </source>
</evidence>
<name>A0A9P0HCP5_NEZVI</name>
<dbReference type="Pfam" id="PF07690">
    <property type="entry name" value="MFS_1"/>
    <property type="match status" value="1"/>
</dbReference>
<dbReference type="InterPro" id="IPR036259">
    <property type="entry name" value="MFS_trans_sf"/>
</dbReference>
<organism evidence="6 7">
    <name type="scientific">Nezara viridula</name>
    <name type="common">Southern green stink bug</name>
    <name type="synonym">Cimex viridulus</name>
    <dbReference type="NCBI Taxonomy" id="85310"/>
    <lineage>
        <taxon>Eukaryota</taxon>
        <taxon>Metazoa</taxon>
        <taxon>Ecdysozoa</taxon>
        <taxon>Arthropoda</taxon>
        <taxon>Hexapoda</taxon>
        <taxon>Insecta</taxon>
        <taxon>Pterygota</taxon>
        <taxon>Neoptera</taxon>
        <taxon>Paraneoptera</taxon>
        <taxon>Hemiptera</taxon>
        <taxon>Heteroptera</taxon>
        <taxon>Panheteroptera</taxon>
        <taxon>Pentatomomorpha</taxon>
        <taxon>Pentatomoidea</taxon>
        <taxon>Pentatomidae</taxon>
        <taxon>Pentatominae</taxon>
        <taxon>Nezara</taxon>
    </lineage>
</organism>
<feature type="transmembrane region" description="Helical" evidence="5">
    <location>
        <begin position="286"/>
        <end position="307"/>
    </location>
</feature>
<evidence type="ECO:0000256" key="2">
    <source>
        <dbReference type="ARBA" id="ARBA00022692"/>
    </source>
</evidence>
<dbReference type="PANTHER" id="PTHR23507">
    <property type="entry name" value="ZGC:174356"/>
    <property type="match status" value="1"/>
</dbReference>
<proteinExistence type="predicted"/>
<evidence type="ECO:0000256" key="4">
    <source>
        <dbReference type="ARBA" id="ARBA00023136"/>
    </source>
</evidence>
<keyword evidence="3 5" id="KW-1133">Transmembrane helix</keyword>
<keyword evidence="4 5" id="KW-0472">Membrane</keyword>
<sequence length="461" mass="51463">MAFRIDLCGCSVLPAIFISHLATSMFFAAVPDFLMEKSCSWISPSEKTEIDSICNSTNLVIKATQMASGRNIVRSLLPSFCVPLFARWRDHTGNSKPLVVAGMVAETFGAVTYLISSMVWSLSPEVTGCLESVVGGLFGETICLLGVSCIIIDNSTPENRTMRLQTMLSILFVANCLASVIYGFILSTTGYVPFYCVVIGLHIVGITLAVFMVEDKKKKPTKFKKNSLWQNIKVVFRSRRNRAVLWFMMVSSALVESYTSAENSIIVYYLQQTFKVTIIEEGLIDAYYAFILALGSLIFPYIFTRIFKWTDYKIGIVSAFFTTIFESARVFVQTRVELYLVVYLGLLKCVLLSIPQSIISKSVKDHELGQFLGMASIIQSIITGFIHKTYADTFNLTYQLYPGTFFGISSFANLVIFILLSISSFLARPPDIDDDTDLKDVEGSPSSAKRINVWVIHKNHT</sequence>
<dbReference type="OrthoDB" id="6503712at2759"/>
<dbReference type="Proteomes" id="UP001152798">
    <property type="component" value="Chromosome 4"/>
</dbReference>
<keyword evidence="7" id="KW-1185">Reference proteome</keyword>
<feature type="transmembrane region" description="Helical" evidence="5">
    <location>
        <begin position="243"/>
        <end position="266"/>
    </location>
</feature>
<dbReference type="SUPFAM" id="SSF103473">
    <property type="entry name" value="MFS general substrate transporter"/>
    <property type="match status" value="1"/>
</dbReference>
<dbReference type="AlphaFoldDB" id="A0A9P0HCP5"/>
<dbReference type="InterPro" id="IPR011701">
    <property type="entry name" value="MFS"/>
</dbReference>
<dbReference type="GO" id="GO:0016020">
    <property type="term" value="C:membrane"/>
    <property type="evidence" value="ECO:0007669"/>
    <property type="project" value="UniProtKB-SubCell"/>
</dbReference>
<evidence type="ECO:0000313" key="6">
    <source>
        <dbReference type="EMBL" id="CAH1399855.1"/>
    </source>
</evidence>
<reference evidence="6" key="1">
    <citation type="submission" date="2022-01" db="EMBL/GenBank/DDBJ databases">
        <authorList>
            <person name="King R."/>
        </authorList>
    </citation>
    <scope>NUCLEOTIDE SEQUENCE</scope>
</reference>
<feature type="transmembrane region" description="Helical" evidence="5">
    <location>
        <begin position="132"/>
        <end position="152"/>
    </location>
</feature>
<protein>
    <recommendedName>
        <fullName evidence="8">Proton-coupled folate transporter</fullName>
    </recommendedName>
</protein>
<accession>A0A9P0HCP5</accession>
<feature type="transmembrane region" description="Helical" evidence="5">
    <location>
        <begin position="403"/>
        <end position="422"/>
    </location>
</feature>
<evidence type="ECO:0000313" key="7">
    <source>
        <dbReference type="Proteomes" id="UP001152798"/>
    </source>
</evidence>
<feature type="transmembrane region" description="Helical" evidence="5">
    <location>
        <begin position="338"/>
        <end position="359"/>
    </location>
</feature>
<comment type="subcellular location">
    <subcellularLocation>
        <location evidence="1">Membrane</location>
        <topology evidence="1">Multi-pass membrane protein</topology>
    </subcellularLocation>
</comment>
<dbReference type="GO" id="GO:0022857">
    <property type="term" value="F:transmembrane transporter activity"/>
    <property type="evidence" value="ECO:0007669"/>
    <property type="project" value="InterPro"/>
</dbReference>
<evidence type="ECO:0000256" key="1">
    <source>
        <dbReference type="ARBA" id="ARBA00004141"/>
    </source>
</evidence>
<keyword evidence="2 5" id="KW-0812">Transmembrane</keyword>
<evidence type="ECO:0000256" key="5">
    <source>
        <dbReference type="SAM" id="Phobius"/>
    </source>
</evidence>
<feature type="transmembrane region" description="Helical" evidence="5">
    <location>
        <begin position="371"/>
        <end position="391"/>
    </location>
</feature>
<dbReference type="Gene3D" id="1.20.1250.20">
    <property type="entry name" value="MFS general substrate transporter like domains"/>
    <property type="match status" value="1"/>
</dbReference>
<feature type="transmembrane region" description="Helical" evidence="5">
    <location>
        <begin position="98"/>
        <end position="120"/>
    </location>
</feature>
<dbReference type="EMBL" id="OV725080">
    <property type="protein sequence ID" value="CAH1399855.1"/>
    <property type="molecule type" value="Genomic_DNA"/>
</dbReference>
<dbReference type="PANTHER" id="PTHR23507:SF1">
    <property type="entry name" value="FI18259P1-RELATED"/>
    <property type="match status" value="1"/>
</dbReference>
<feature type="transmembrane region" description="Helical" evidence="5">
    <location>
        <begin position="191"/>
        <end position="213"/>
    </location>
</feature>
<feature type="transmembrane region" description="Helical" evidence="5">
    <location>
        <begin position="164"/>
        <end position="185"/>
    </location>
</feature>
<gene>
    <name evidence="6" type="ORF">NEZAVI_LOCUS9212</name>
</gene>